<comment type="caution">
    <text evidence="1">The sequence shown here is derived from an EMBL/GenBank/DDBJ whole genome shotgun (WGS) entry which is preliminary data.</text>
</comment>
<name>A0ABV9U1A6_9ACTN</name>
<gene>
    <name evidence="1" type="ORF">ACFPCY_19895</name>
</gene>
<keyword evidence="2" id="KW-1185">Reference proteome</keyword>
<evidence type="ECO:0000313" key="1">
    <source>
        <dbReference type="EMBL" id="MFC4909596.1"/>
    </source>
</evidence>
<dbReference type="RefSeq" id="WP_378257221.1">
    <property type="nucleotide sequence ID" value="NZ_JBHSIT010000005.1"/>
</dbReference>
<reference evidence="2" key="1">
    <citation type="journal article" date="2019" name="Int. J. Syst. Evol. Microbiol.">
        <title>The Global Catalogue of Microorganisms (GCM) 10K type strain sequencing project: providing services to taxonomists for standard genome sequencing and annotation.</title>
        <authorList>
            <consortium name="The Broad Institute Genomics Platform"/>
            <consortium name="The Broad Institute Genome Sequencing Center for Infectious Disease"/>
            <person name="Wu L."/>
            <person name="Ma J."/>
        </authorList>
    </citation>
    <scope>NUCLEOTIDE SEQUENCE [LARGE SCALE GENOMIC DNA]</scope>
    <source>
        <strain evidence="2">KLKA75</strain>
    </source>
</reference>
<accession>A0ABV9U1A6</accession>
<dbReference type="Proteomes" id="UP001595872">
    <property type="component" value="Unassembled WGS sequence"/>
</dbReference>
<evidence type="ECO:0000313" key="2">
    <source>
        <dbReference type="Proteomes" id="UP001595872"/>
    </source>
</evidence>
<organism evidence="1 2">
    <name type="scientific">Actinomadura gamaensis</name>
    <dbReference type="NCBI Taxonomy" id="1763541"/>
    <lineage>
        <taxon>Bacteria</taxon>
        <taxon>Bacillati</taxon>
        <taxon>Actinomycetota</taxon>
        <taxon>Actinomycetes</taxon>
        <taxon>Streptosporangiales</taxon>
        <taxon>Thermomonosporaceae</taxon>
        <taxon>Actinomadura</taxon>
    </lineage>
</organism>
<dbReference type="EMBL" id="JBHSIT010000005">
    <property type="protein sequence ID" value="MFC4909596.1"/>
    <property type="molecule type" value="Genomic_DNA"/>
</dbReference>
<sequence length="137" mass="14372">MADESIDRVNVEVGGDLSGQVVIGDRNKLVAGLEKRAANVSDPAELRALIAQLRAALAAQPGDVAAEGSERLADLEDALSAERPDPGRMRRVRDWFRERAPELAGAVGKIIVSPLATTLATAAGDDLAAEARRHLGA</sequence>
<protein>
    <submittedName>
        <fullName evidence="1">Uncharacterized protein</fullName>
    </submittedName>
</protein>
<proteinExistence type="predicted"/>